<dbReference type="Proteomes" id="UP000548787">
    <property type="component" value="Unassembled WGS sequence"/>
</dbReference>
<dbReference type="AlphaFoldDB" id="A0A7W1T3D0"/>
<feature type="domain" description="Dienelactone hydrolase" evidence="1">
    <location>
        <begin position="80"/>
        <end position="183"/>
    </location>
</feature>
<dbReference type="GO" id="GO:0016787">
    <property type="term" value="F:hydrolase activity"/>
    <property type="evidence" value="ECO:0007669"/>
    <property type="project" value="UniProtKB-KW"/>
</dbReference>
<dbReference type="RefSeq" id="WP_181675015.1">
    <property type="nucleotide sequence ID" value="NZ_JABJVM010000001.1"/>
</dbReference>
<dbReference type="SUPFAM" id="SSF53474">
    <property type="entry name" value="alpha/beta-Hydrolases"/>
    <property type="match status" value="1"/>
</dbReference>
<reference evidence="2 3" key="1">
    <citation type="submission" date="2020-05" db="EMBL/GenBank/DDBJ databases">
        <authorList>
            <person name="Carlin C.R."/>
        </authorList>
    </citation>
    <scope>NUCLEOTIDE SEQUENCE [LARGE SCALE GENOMIC DNA]</scope>
    <source>
        <strain evidence="2 3">FSL W9-0585</strain>
    </source>
</reference>
<dbReference type="Pfam" id="PF01738">
    <property type="entry name" value="DLH"/>
    <property type="match status" value="1"/>
</dbReference>
<organism evidence="2 3">
    <name type="scientific">Listeria rustica</name>
    <dbReference type="NCBI Taxonomy" id="2713503"/>
    <lineage>
        <taxon>Bacteria</taxon>
        <taxon>Bacillati</taxon>
        <taxon>Bacillota</taxon>
        <taxon>Bacilli</taxon>
        <taxon>Bacillales</taxon>
        <taxon>Listeriaceae</taxon>
        <taxon>Listeria</taxon>
    </lineage>
</organism>
<gene>
    <name evidence="2" type="ORF">HPK16_00210</name>
</gene>
<name>A0A7W1T3D0_9LIST</name>
<proteinExistence type="predicted"/>
<sequence>MEHIFIQGENKDLMPLVLLHGTGGDEQSLLQLAEIIAPDASVLSFRGDVSENGANRFFARYADGSFDLASLKEKTGELVSEIKVLAGKYDFDAANVVAVGYSNGANIAANAILTDAASFQKAILFHAMPSGEAMPDFTLNRAAVFVTAGVNDPLVTAAGSQSLIDALSHRGAAVESLWTQNGHNLTMAEVEAARDWYVAQHD</sequence>
<dbReference type="InterPro" id="IPR002925">
    <property type="entry name" value="Dienelactn_hydro"/>
</dbReference>
<reference evidence="2 3" key="2">
    <citation type="submission" date="2020-08" db="EMBL/GenBank/DDBJ databases">
        <title>Listeria ohnekaius sp. nov. and Listeria portnoyii sp. nov. isolated from non-agricultural and natural environments.</title>
        <authorList>
            <person name="Weller D."/>
            <person name="Belias A.M."/>
            <person name="Liao J."/>
            <person name="Guo S."/>
            <person name="Orsi R.H."/>
            <person name="Wiedmann M."/>
        </authorList>
    </citation>
    <scope>NUCLEOTIDE SEQUENCE [LARGE SCALE GENOMIC DNA]</scope>
    <source>
        <strain evidence="2 3">FSL W9-0585</strain>
    </source>
</reference>
<evidence type="ECO:0000313" key="2">
    <source>
        <dbReference type="EMBL" id="MBA3924745.1"/>
    </source>
</evidence>
<keyword evidence="3" id="KW-1185">Reference proteome</keyword>
<accession>A0A7W1T3D0</accession>
<dbReference type="Gene3D" id="3.40.50.1820">
    <property type="entry name" value="alpha/beta hydrolase"/>
    <property type="match status" value="1"/>
</dbReference>
<dbReference type="InterPro" id="IPR029058">
    <property type="entry name" value="AB_hydrolase_fold"/>
</dbReference>
<dbReference type="EMBL" id="JABJVM010000001">
    <property type="protein sequence ID" value="MBA3924745.1"/>
    <property type="molecule type" value="Genomic_DNA"/>
</dbReference>
<comment type="caution">
    <text evidence="2">The sequence shown here is derived from an EMBL/GenBank/DDBJ whole genome shotgun (WGS) entry which is preliminary data.</text>
</comment>
<evidence type="ECO:0000259" key="1">
    <source>
        <dbReference type="Pfam" id="PF01738"/>
    </source>
</evidence>
<keyword evidence="2" id="KW-0378">Hydrolase</keyword>
<protein>
    <submittedName>
        <fullName evidence="2">Alpha/beta hydrolase</fullName>
    </submittedName>
</protein>
<evidence type="ECO:0000313" key="3">
    <source>
        <dbReference type="Proteomes" id="UP000548787"/>
    </source>
</evidence>